<accession>A0A9P7NDQ5</accession>
<evidence type="ECO:0000313" key="5">
    <source>
        <dbReference type="Proteomes" id="UP000748025"/>
    </source>
</evidence>
<dbReference type="CDD" id="cd12148">
    <property type="entry name" value="fungal_TF_MHR"/>
    <property type="match status" value="1"/>
</dbReference>
<dbReference type="GO" id="GO:0008270">
    <property type="term" value="F:zinc ion binding"/>
    <property type="evidence" value="ECO:0007669"/>
    <property type="project" value="InterPro"/>
</dbReference>
<dbReference type="PANTHER" id="PTHR46910">
    <property type="entry name" value="TRANSCRIPTION FACTOR PDR1"/>
    <property type="match status" value="1"/>
</dbReference>
<keyword evidence="5" id="KW-1185">Reference proteome</keyword>
<dbReference type="GO" id="GO:0003700">
    <property type="term" value="F:DNA-binding transcription factor activity"/>
    <property type="evidence" value="ECO:0007669"/>
    <property type="project" value="InterPro"/>
</dbReference>
<dbReference type="InterPro" id="IPR050987">
    <property type="entry name" value="AtrR-like"/>
</dbReference>
<feature type="region of interest" description="Disordered" evidence="2">
    <location>
        <begin position="548"/>
        <end position="577"/>
    </location>
</feature>
<feature type="domain" description="Xylanolytic transcriptional activator regulatory" evidence="3">
    <location>
        <begin position="156"/>
        <end position="345"/>
    </location>
</feature>
<gene>
    <name evidence="4" type="ORF">E4U43_006990</name>
</gene>
<feature type="compositionally biased region" description="Basic and acidic residues" evidence="2">
    <location>
        <begin position="558"/>
        <end position="573"/>
    </location>
</feature>
<dbReference type="AlphaFoldDB" id="A0A9P7NDQ5"/>
<evidence type="ECO:0000259" key="3">
    <source>
        <dbReference type="Pfam" id="PF04082"/>
    </source>
</evidence>
<sequence>MLSPCCVVNCQTAVSEIQKSLKRTREEARNLPSDSANRRKSFGDGSCVQVPGTSMPDNTSGSLFTRPLGRLVKVQGSTSGTRYFGPTSLDCLILEFGDFVTHRISKDSHEWRGAGGLIQDKIHAFVGQTRSKLRDGIVSWPAGPPLAILNAMIGPYFANVNPSFPIWNQDKFQKMADDLHYSTCPGVRWASIVCCNNLILLTLSSDSLRSVQRKMAQSGVNENVSSLDCDLVAGFLANAKCAIENLGLVCPCLIHVQALLSLCVVAQEHFPLHTLKYVFAQTVHCAEAIGIFQWRRLQGQLTESDFREYKNLAHCLYILDKNICWTAGVLPSIAESEVQLDLTPQDKSSENLAVQAELAAIQETIYLDLYAGHVGLRNEDQVRQVVTPIWDRLEDLLAKSAVDSGATKSQPESQAEHAALLFQTLCAKLLLISPYREHPDAIFQQRSSIAETCMKLLLSLWTSALDPSKDISIPRLVASCPPLYLLETCANVIDDASSSDSGKALMLGFANMLRAMVGSGQEMSYSKRLCELTSVLVDTVEAAKTVGKRQKVGPSLDHPSRPADKHDHLDGYRESGQAEAPAEARHFVLHRGAMRLGALEFSISDWDEYGAGALITPTSFGDKTNNYCGQVDDEALTRGDLTTWIP</sequence>
<dbReference type="InterPro" id="IPR007219">
    <property type="entry name" value="XnlR_reg_dom"/>
</dbReference>
<evidence type="ECO:0000256" key="1">
    <source>
        <dbReference type="ARBA" id="ARBA00023242"/>
    </source>
</evidence>
<dbReference type="EMBL" id="SRPW01000507">
    <property type="protein sequence ID" value="KAG6014054.1"/>
    <property type="molecule type" value="Genomic_DNA"/>
</dbReference>
<organism evidence="4 5">
    <name type="scientific">Claviceps pusilla</name>
    <dbReference type="NCBI Taxonomy" id="123648"/>
    <lineage>
        <taxon>Eukaryota</taxon>
        <taxon>Fungi</taxon>
        <taxon>Dikarya</taxon>
        <taxon>Ascomycota</taxon>
        <taxon>Pezizomycotina</taxon>
        <taxon>Sordariomycetes</taxon>
        <taxon>Hypocreomycetidae</taxon>
        <taxon>Hypocreales</taxon>
        <taxon>Clavicipitaceae</taxon>
        <taxon>Claviceps</taxon>
    </lineage>
</organism>
<dbReference type="PANTHER" id="PTHR46910:SF1">
    <property type="entry name" value="MISCELLANEOUS ZN(II)2CYS6 TRANSCRIPTION FACTOR (EUROFUNG)-RELATED"/>
    <property type="match status" value="1"/>
</dbReference>
<feature type="region of interest" description="Disordered" evidence="2">
    <location>
        <begin position="19"/>
        <end position="61"/>
    </location>
</feature>
<evidence type="ECO:0000256" key="2">
    <source>
        <dbReference type="SAM" id="MobiDB-lite"/>
    </source>
</evidence>
<feature type="compositionally biased region" description="Polar residues" evidence="2">
    <location>
        <begin position="51"/>
        <end position="61"/>
    </location>
</feature>
<dbReference type="Pfam" id="PF04082">
    <property type="entry name" value="Fungal_trans"/>
    <property type="match status" value="1"/>
</dbReference>
<reference evidence="4" key="1">
    <citation type="journal article" date="2020" name="bioRxiv">
        <title>Whole genome comparisons of ergot fungi reveals the divergence and evolution of species within the genus Claviceps are the result of varying mechanisms driving genome evolution and host range expansion.</title>
        <authorList>
            <person name="Wyka S.A."/>
            <person name="Mondo S.J."/>
            <person name="Liu M."/>
            <person name="Dettman J."/>
            <person name="Nalam V."/>
            <person name="Broders K.D."/>
        </authorList>
    </citation>
    <scope>NUCLEOTIDE SEQUENCE</scope>
    <source>
        <strain evidence="4">CCC 602</strain>
    </source>
</reference>
<evidence type="ECO:0000313" key="4">
    <source>
        <dbReference type="EMBL" id="KAG6014054.1"/>
    </source>
</evidence>
<dbReference type="GO" id="GO:0003677">
    <property type="term" value="F:DNA binding"/>
    <property type="evidence" value="ECO:0007669"/>
    <property type="project" value="InterPro"/>
</dbReference>
<comment type="caution">
    <text evidence="4">The sequence shown here is derived from an EMBL/GenBank/DDBJ whole genome shotgun (WGS) entry which is preliminary data.</text>
</comment>
<name>A0A9P7NDQ5_9HYPO</name>
<dbReference type="GO" id="GO:0006351">
    <property type="term" value="P:DNA-templated transcription"/>
    <property type="evidence" value="ECO:0007669"/>
    <property type="project" value="InterPro"/>
</dbReference>
<proteinExistence type="predicted"/>
<keyword evidence="1" id="KW-0539">Nucleus</keyword>
<dbReference type="OrthoDB" id="103819at2759"/>
<protein>
    <recommendedName>
        <fullName evidence="3">Xylanolytic transcriptional activator regulatory domain-containing protein</fullName>
    </recommendedName>
</protein>
<dbReference type="Proteomes" id="UP000748025">
    <property type="component" value="Unassembled WGS sequence"/>
</dbReference>